<dbReference type="EMBL" id="JFAX01000016">
    <property type="protein sequence ID" value="EXI66304.1"/>
    <property type="molecule type" value="Genomic_DNA"/>
</dbReference>
<evidence type="ECO:0000259" key="8">
    <source>
        <dbReference type="Pfam" id="PF01850"/>
    </source>
</evidence>
<dbReference type="Gene3D" id="3.40.50.1010">
    <property type="entry name" value="5'-nuclease"/>
    <property type="match status" value="1"/>
</dbReference>
<dbReference type="InterPro" id="IPR002716">
    <property type="entry name" value="PIN_dom"/>
</dbReference>
<keyword evidence="2" id="KW-1277">Toxin-antitoxin system</keyword>
<dbReference type="InterPro" id="IPR029060">
    <property type="entry name" value="PIN-like_dom_sf"/>
</dbReference>
<protein>
    <submittedName>
        <fullName evidence="9">PIN domain protein</fullName>
    </submittedName>
</protein>
<evidence type="ECO:0000256" key="5">
    <source>
        <dbReference type="ARBA" id="ARBA00022801"/>
    </source>
</evidence>
<keyword evidence="10" id="KW-1185">Reference proteome</keyword>
<name>A0A011PJ48_9PROT</name>
<dbReference type="InterPro" id="IPR050556">
    <property type="entry name" value="Type_II_TA_system_RNase"/>
</dbReference>
<comment type="caution">
    <text evidence="9">The sequence shown here is derived from an EMBL/GenBank/DDBJ whole genome shotgun (WGS) entry which is preliminary data.</text>
</comment>
<keyword evidence="6" id="KW-0460">Magnesium</keyword>
<evidence type="ECO:0000256" key="6">
    <source>
        <dbReference type="ARBA" id="ARBA00022842"/>
    </source>
</evidence>
<reference evidence="9" key="1">
    <citation type="submission" date="2014-02" db="EMBL/GenBank/DDBJ databases">
        <title>Expanding our view of genomic diversity in Candidatus Accumulibacter clades.</title>
        <authorList>
            <person name="Skennerton C.T."/>
            <person name="Barr J.J."/>
            <person name="Slater F.R."/>
            <person name="Bond P.L."/>
            <person name="Tyson G.W."/>
        </authorList>
    </citation>
    <scope>NUCLEOTIDE SEQUENCE [LARGE SCALE GENOMIC DNA]</scope>
</reference>
<dbReference type="GO" id="GO:0004518">
    <property type="term" value="F:nuclease activity"/>
    <property type="evidence" value="ECO:0007669"/>
    <property type="project" value="UniProtKB-KW"/>
</dbReference>
<evidence type="ECO:0000256" key="4">
    <source>
        <dbReference type="ARBA" id="ARBA00022723"/>
    </source>
</evidence>
<accession>A0A011PJ48</accession>
<dbReference type="PANTHER" id="PTHR33653">
    <property type="entry name" value="RIBONUCLEASE VAPC2"/>
    <property type="match status" value="1"/>
</dbReference>
<keyword evidence="3" id="KW-0540">Nuclease</keyword>
<evidence type="ECO:0000256" key="7">
    <source>
        <dbReference type="ARBA" id="ARBA00038093"/>
    </source>
</evidence>
<sequence>MTPVLVDSCVIIDLLAAESSWYAWSMARLSALSESRPLAINQIVYAEISAVYDTPADLEEALASFEFMRLSLPWDAAFLSGLAYRVYRQRGGDRRSPLPDFYIGAHAMTSGMPLLTRDATRYRSYFPRLQLITPEGE</sequence>
<dbReference type="PATRIC" id="fig|1454001.3.peg.2710"/>
<evidence type="ECO:0000256" key="1">
    <source>
        <dbReference type="ARBA" id="ARBA00001946"/>
    </source>
</evidence>
<proteinExistence type="inferred from homology"/>
<keyword evidence="4" id="KW-0479">Metal-binding</keyword>
<dbReference type="GO" id="GO:0016787">
    <property type="term" value="F:hydrolase activity"/>
    <property type="evidence" value="ECO:0007669"/>
    <property type="project" value="UniProtKB-KW"/>
</dbReference>
<feature type="domain" description="PIN" evidence="8">
    <location>
        <begin position="4"/>
        <end position="119"/>
    </location>
</feature>
<evidence type="ECO:0000313" key="10">
    <source>
        <dbReference type="Proteomes" id="UP000020218"/>
    </source>
</evidence>
<dbReference type="Pfam" id="PF01850">
    <property type="entry name" value="PIN"/>
    <property type="match status" value="1"/>
</dbReference>
<evidence type="ECO:0000256" key="2">
    <source>
        <dbReference type="ARBA" id="ARBA00022649"/>
    </source>
</evidence>
<comment type="similarity">
    <text evidence="7">Belongs to the PINc/VapC protein family.</text>
</comment>
<keyword evidence="5" id="KW-0378">Hydrolase</keyword>
<dbReference type="PANTHER" id="PTHR33653:SF1">
    <property type="entry name" value="RIBONUCLEASE VAPC2"/>
    <property type="match status" value="1"/>
</dbReference>
<dbReference type="SUPFAM" id="SSF88723">
    <property type="entry name" value="PIN domain-like"/>
    <property type="match status" value="1"/>
</dbReference>
<evidence type="ECO:0000313" key="9">
    <source>
        <dbReference type="EMBL" id="EXI66304.1"/>
    </source>
</evidence>
<evidence type="ECO:0000256" key="3">
    <source>
        <dbReference type="ARBA" id="ARBA00022722"/>
    </source>
</evidence>
<gene>
    <name evidence="9" type="ORF">AW08_02660</name>
</gene>
<organism evidence="9 10">
    <name type="scientific">Candidatus Accumulibacter adjunctus</name>
    <dbReference type="NCBI Taxonomy" id="1454001"/>
    <lineage>
        <taxon>Bacteria</taxon>
        <taxon>Pseudomonadati</taxon>
        <taxon>Pseudomonadota</taxon>
        <taxon>Betaproteobacteria</taxon>
        <taxon>Candidatus Accumulibacter</taxon>
    </lineage>
</organism>
<dbReference type="STRING" id="1454001.AW08_02660"/>
<dbReference type="AlphaFoldDB" id="A0A011PJ48"/>
<comment type="cofactor">
    <cofactor evidence="1">
        <name>Mg(2+)</name>
        <dbReference type="ChEBI" id="CHEBI:18420"/>
    </cofactor>
</comment>
<dbReference type="GO" id="GO:0046872">
    <property type="term" value="F:metal ion binding"/>
    <property type="evidence" value="ECO:0007669"/>
    <property type="project" value="UniProtKB-KW"/>
</dbReference>
<dbReference type="Proteomes" id="UP000020218">
    <property type="component" value="Unassembled WGS sequence"/>
</dbReference>